<evidence type="ECO:0000256" key="2">
    <source>
        <dbReference type="ARBA" id="ARBA00022786"/>
    </source>
</evidence>
<keyword evidence="1" id="KW-0808">Transferase</keyword>
<evidence type="ECO:0000256" key="3">
    <source>
        <dbReference type="SAM" id="SignalP"/>
    </source>
</evidence>
<dbReference type="InterPro" id="IPR016135">
    <property type="entry name" value="UBQ-conjugating_enzyme/RWD"/>
</dbReference>
<name>A0A371GYP3_MUCPR</name>
<keyword evidence="3" id="KW-0732">Signal</keyword>
<keyword evidence="5" id="KW-1185">Reference proteome</keyword>
<evidence type="ECO:0000256" key="1">
    <source>
        <dbReference type="ARBA" id="ARBA00022679"/>
    </source>
</evidence>
<dbReference type="GO" id="GO:0061631">
    <property type="term" value="F:ubiquitin conjugating enzyme activity"/>
    <property type="evidence" value="ECO:0007669"/>
    <property type="project" value="TreeGrafter"/>
</dbReference>
<gene>
    <name evidence="4" type="primary">UBC23</name>
    <name evidence="4" type="ORF">CR513_21781</name>
</gene>
<organism evidence="4 5">
    <name type="scientific">Mucuna pruriens</name>
    <name type="common">Velvet bean</name>
    <name type="synonym">Dolichos pruriens</name>
    <dbReference type="NCBI Taxonomy" id="157652"/>
    <lineage>
        <taxon>Eukaryota</taxon>
        <taxon>Viridiplantae</taxon>
        <taxon>Streptophyta</taxon>
        <taxon>Embryophyta</taxon>
        <taxon>Tracheophyta</taxon>
        <taxon>Spermatophyta</taxon>
        <taxon>Magnoliopsida</taxon>
        <taxon>eudicotyledons</taxon>
        <taxon>Gunneridae</taxon>
        <taxon>Pentapetalae</taxon>
        <taxon>rosids</taxon>
        <taxon>fabids</taxon>
        <taxon>Fabales</taxon>
        <taxon>Fabaceae</taxon>
        <taxon>Papilionoideae</taxon>
        <taxon>50 kb inversion clade</taxon>
        <taxon>NPAAA clade</taxon>
        <taxon>indigoferoid/millettioid clade</taxon>
        <taxon>Phaseoleae</taxon>
        <taxon>Mucuna</taxon>
    </lineage>
</organism>
<dbReference type="Proteomes" id="UP000257109">
    <property type="component" value="Unassembled WGS sequence"/>
</dbReference>
<accession>A0A371GYP3</accession>
<feature type="non-terminal residue" evidence="4">
    <location>
        <position position="1"/>
    </location>
</feature>
<evidence type="ECO:0000313" key="4">
    <source>
        <dbReference type="EMBL" id="RDX95664.1"/>
    </source>
</evidence>
<dbReference type="STRING" id="157652.A0A371GYP3"/>
<dbReference type="AlphaFoldDB" id="A0A371GYP3"/>
<evidence type="ECO:0000313" key="5">
    <source>
        <dbReference type="Proteomes" id="UP000257109"/>
    </source>
</evidence>
<sequence>MWDSSGSTVLQLLLSLQALVLNAKPFFNDFWSDIVGRGRVIFKKKADLETTFILNCKTMLCLLQRRVAKL</sequence>
<protein>
    <submittedName>
        <fullName evidence="4">Ubiquitin-conjugating enzyme E2 23</fullName>
    </submittedName>
</protein>
<feature type="chain" id="PRO_5016920150" evidence="3">
    <location>
        <begin position="24"/>
        <end position="70"/>
    </location>
</feature>
<keyword evidence="2" id="KW-0833">Ubl conjugation pathway</keyword>
<dbReference type="PANTHER" id="PTHR46116">
    <property type="entry name" value="(E3-INDEPENDENT) E2 UBIQUITIN-CONJUGATING ENZYME"/>
    <property type="match status" value="1"/>
</dbReference>
<reference evidence="4" key="1">
    <citation type="submission" date="2018-05" db="EMBL/GenBank/DDBJ databases">
        <title>Draft genome of Mucuna pruriens seed.</title>
        <authorList>
            <person name="Nnadi N.E."/>
            <person name="Vos R."/>
            <person name="Hasami M.H."/>
            <person name="Devisetty U.K."/>
            <person name="Aguiy J.C."/>
        </authorList>
    </citation>
    <scope>NUCLEOTIDE SEQUENCE [LARGE SCALE GENOMIC DNA]</scope>
    <source>
        <strain evidence="4">JCA_2017</strain>
    </source>
</reference>
<proteinExistence type="predicted"/>
<dbReference type="PANTHER" id="PTHR46116:SF19">
    <property type="entry name" value="UBIQUITIN-CONJUGATING ENZYME FAMILY PROTEIN"/>
    <property type="match status" value="1"/>
</dbReference>
<feature type="signal peptide" evidence="3">
    <location>
        <begin position="1"/>
        <end position="23"/>
    </location>
</feature>
<dbReference type="Gene3D" id="3.10.110.10">
    <property type="entry name" value="Ubiquitin Conjugating Enzyme"/>
    <property type="match status" value="1"/>
</dbReference>
<comment type="caution">
    <text evidence="4">The sequence shown here is derived from an EMBL/GenBank/DDBJ whole genome shotgun (WGS) entry which is preliminary data.</text>
</comment>
<dbReference type="EMBL" id="QJKJ01004069">
    <property type="protein sequence ID" value="RDX95664.1"/>
    <property type="molecule type" value="Genomic_DNA"/>
</dbReference>